<gene>
    <name evidence="1" type="ORF">SAMN05421877_11734</name>
</gene>
<sequence length="189" mass="21204">MNRREALRRVAFIVGGSVVGANLFLQGCNRPASKDVATLFEGSTPDFIGEIAEAILPKTATPGAKEAGVGDFIPVMIRDCYEEKDQKIFIDGLNGIDDRAKKEFKKGFLELTPEERLQFVNAYDKEAKEYQGSKKEDDPNHFFTLFKQLTLTGFFTSEVGMKQALRYVKIPGKYDGNYPYKKGDKAWAI</sequence>
<dbReference type="EMBL" id="FNUT01000017">
    <property type="protein sequence ID" value="SEG74343.1"/>
    <property type="molecule type" value="Genomic_DNA"/>
</dbReference>
<organism evidence="1 2">
    <name type="scientific">Sphingobacterium lactis</name>
    <dbReference type="NCBI Taxonomy" id="797291"/>
    <lineage>
        <taxon>Bacteria</taxon>
        <taxon>Pseudomonadati</taxon>
        <taxon>Bacteroidota</taxon>
        <taxon>Sphingobacteriia</taxon>
        <taxon>Sphingobacteriales</taxon>
        <taxon>Sphingobacteriaceae</taxon>
        <taxon>Sphingobacterium</taxon>
    </lineage>
</organism>
<reference evidence="2" key="1">
    <citation type="submission" date="2016-10" db="EMBL/GenBank/DDBJ databases">
        <authorList>
            <person name="Varghese N."/>
            <person name="Submissions S."/>
        </authorList>
    </citation>
    <scope>NUCLEOTIDE SEQUENCE [LARGE SCALE GENOMIC DNA]</scope>
    <source>
        <strain evidence="2">DSM 22361</strain>
    </source>
</reference>
<protein>
    <submittedName>
        <fullName evidence="1">Gluconate 2-dehydrogenase subunit 3</fullName>
    </submittedName>
</protein>
<dbReference type="RefSeq" id="WP_103907892.1">
    <property type="nucleotide sequence ID" value="NZ_CP049246.1"/>
</dbReference>
<evidence type="ECO:0000313" key="1">
    <source>
        <dbReference type="EMBL" id="SEG74343.1"/>
    </source>
</evidence>
<dbReference type="Pfam" id="PF13618">
    <property type="entry name" value="Gluconate_2-dh3"/>
    <property type="match status" value="1"/>
</dbReference>
<proteinExistence type="predicted"/>
<dbReference type="AlphaFoldDB" id="A0A1H6CNT6"/>
<evidence type="ECO:0000313" key="2">
    <source>
        <dbReference type="Proteomes" id="UP000236731"/>
    </source>
</evidence>
<keyword evidence="2" id="KW-1185">Reference proteome</keyword>
<dbReference type="OrthoDB" id="6385145at2"/>
<name>A0A1H6CNT6_9SPHI</name>
<dbReference type="Proteomes" id="UP000236731">
    <property type="component" value="Unassembled WGS sequence"/>
</dbReference>
<dbReference type="PROSITE" id="PS51257">
    <property type="entry name" value="PROKAR_LIPOPROTEIN"/>
    <property type="match status" value="1"/>
</dbReference>
<accession>A0A1H6CNT6</accession>
<dbReference type="InterPro" id="IPR027056">
    <property type="entry name" value="Gluconate_2DH_su3"/>
</dbReference>